<name>A0ACB9PHC1_BAUVA</name>
<evidence type="ECO:0000313" key="1">
    <source>
        <dbReference type="EMBL" id="KAI4348145.1"/>
    </source>
</evidence>
<keyword evidence="2" id="KW-1185">Reference proteome</keyword>
<organism evidence="1 2">
    <name type="scientific">Bauhinia variegata</name>
    <name type="common">Purple orchid tree</name>
    <name type="synonym">Phanera variegata</name>
    <dbReference type="NCBI Taxonomy" id="167791"/>
    <lineage>
        <taxon>Eukaryota</taxon>
        <taxon>Viridiplantae</taxon>
        <taxon>Streptophyta</taxon>
        <taxon>Embryophyta</taxon>
        <taxon>Tracheophyta</taxon>
        <taxon>Spermatophyta</taxon>
        <taxon>Magnoliopsida</taxon>
        <taxon>eudicotyledons</taxon>
        <taxon>Gunneridae</taxon>
        <taxon>Pentapetalae</taxon>
        <taxon>rosids</taxon>
        <taxon>fabids</taxon>
        <taxon>Fabales</taxon>
        <taxon>Fabaceae</taxon>
        <taxon>Cercidoideae</taxon>
        <taxon>Cercideae</taxon>
        <taxon>Bauhiniinae</taxon>
        <taxon>Bauhinia</taxon>
    </lineage>
</organism>
<accession>A0ACB9PHC1</accession>
<proteinExistence type="predicted"/>
<protein>
    <submittedName>
        <fullName evidence="1">Uncharacterized protein</fullName>
    </submittedName>
</protein>
<evidence type="ECO:0000313" key="2">
    <source>
        <dbReference type="Proteomes" id="UP000828941"/>
    </source>
</evidence>
<comment type="caution">
    <text evidence="1">The sequence shown here is derived from an EMBL/GenBank/DDBJ whole genome shotgun (WGS) entry which is preliminary data.</text>
</comment>
<gene>
    <name evidence="1" type="ORF">L6164_008905</name>
</gene>
<reference evidence="1 2" key="1">
    <citation type="journal article" date="2022" name="DNA Res.">
        <title>Chromosomal-level genome assembly of the orchid tree Bauhinia variegata (Leguminosae; Cercidoideae) supports the allotetraploid origin hypothesis of Bauhinia.</title>
        <authorList>
            <person name="Zhong Y."/>
            <person name="Chen Y."/>
            <person name="Zheng D."/>
            <person name="Pang J."/>
            <person name="Liu Y."/>
            <person name="Luo S."/>
            <person name="Meng S."/>
            <person name="Qian L."/>
            <person name="Wei D."/>
            <person name="Dai S."/>
            <person name="Zhou R."/>
        </authorList>
    </citation>
    <scope>NUCLEOTIDE SEQUENCE [LARGE SCALE GENOMIC DNA]</scope>
    <source>
        <strain evidence="1">BV-YZ2020</strain>
    </source>
</reference>
<dbReference type="Proteomes" id="UP000828941">
    <property type="component" value="Chromosome 4"/>
</dbReference>
<sequence>MRDLDKGKEVHSYALQQGIISDIVVATPIVSMYAKCGELKKAKELFLSLQGRDIVAWSAFLSSLVQAGYPREVCSLFREMQHEGLRPDEVTLISVLSACAEVSCHRLGKSMHCYALKADLESNISTVTTLISMYTKFKLFIHAMTLFNKTHCKDVVTWNTLINGFIRFGDPIHAFEMLQRLKLMGIRQDAGTMVSMVSACSLLDNLKLGISFHGQIKKSGFESDIHVKVALMDMYAKCGSLKSAETLFYTTSMKDEVSWNVMITGYLQNRRANEAISTFNRMKFENVRPNLVTFVTILPAVSCLLALREGMAIHSCIIQMGFITSTLIGNGLIDMYAKCGQLSYAEKCFHEMENKDTISWNTMLSGYAMHGQGDSAIALFSLMEEFDAKIDSVSFLSVLSACRHTGLVQEGRSIFESMCEKHHVEPNMEHYACMVDLLGHAGLFDEALGLINKMPAEPNAEVWGALLGACKIYSNLKLGELALNHLLKLEPENPVHHVVLSDIYAQCGRWNEAGRARSNMKDHGLKKCPGRSWVDADHR</sequence>
<dbReference type="EMBL" id="CM039429">
    <property type="protein sequence ID" value="KAI4348145.1"/>
    <property type="molecule type" value="Genomic_DNA"/>
</dbReference>